<keyword evidence="3" id="KW-1003">Cell membrane</keyword>
<keyword evidence="4" id="KW-0410">Iron transport</keyword>
<dbReference type="InterPro" id="IPR003439">
    <property type="entry name" value="ABC_transporter-like_ATP-bd"/>
</dbReference>
<dbReference type="InterPro" id="IPR051535">
    <property type="entry name" value="Siderophore_ABC-ATPase"/>
</dbReference>
<dbReference type="GO" id="GO:0005886">
    <property type="term" value="C:plasma membrane"/>
    <property type="evidence" value="ECO:0007669"/>
    <property type="project" value="UniProtKB-SubCell"/>
</dbReference>
<accession>A0A2U1SYU6</accession>
<keyword evidence="7" id="KW-0408">Iron</keyword>
<evidence type="ECO:0000256" key="7">
    <source>
        <dbReference type="ARBA" id="ARBA00023004"/>
    </source>
</evidence>
<dbReference type="AlphaFoldDB" id="A0A2U1SYU6"/>
<keyword evidence="6 11" id="KW-0067">ATP-binding</keyword>
<evidence type="ECO:0000256" key="3">
    <source>
        <dbReference type="ARBA" id="ARBA00022475"/>
    </source>
</evidence>
<keyword evidence="2" id="KW-0813">Transport</keyword>
<keyword evidence="8" id="KW-0406">Ion transport</keyword>
<dbReference type="Pfam" id="PF00005">
    <property type="entry name" value="ABC_tran"/>
    <property type="match status" value="1"/>
</dbReference>
<dbReference type="InterPro" id="IPR017871">
    <property type="entry name" value="ABC_transporter-like_CS"/>
</dbReference>
<feature type="domain" description="ABC transporter" evidence="10">
    <location>
        <begin position="4"/>
        <end position="239"/>
    </location>
</feature>
<evidence type="ECO:0000313" key="12">
    <source>
        <dbReference type="Proteomes" id="UP000244978"/>
    </source>
</evidence>
<keyword evidence="9" id="KW-0472">Membrane</keyword>
<evidence type="ECO:0000256" key="1">
    <source>
        <dbReference type="ARBA" id="ARBA00004202"/>
    </source>
</evidence>
<dbReference type="PROSITE" id="PS50893">
    <property type="entry name" value="ABC_TRANSPORTER_2"/>
    <property type="match status" value="1"/>
</dbReference>
<dbReference type="KEGG" id="salc:C2138_07200"/>
<dbReference type="Gene3D" id="3.40.50.300">
    <property type="entry name" value="P-loop containing nucleotide triphosphate hydrolases"/>
    <property type="match status" value="1"/>
</dbReference>
<evidence type="ECO:0000256" key="4">
    <source>
        <dbReference type="ARBA" id="ARBA00022496"/>
    </source>
</evidence>
<evidence type="ECO:0000313" key="11">
    <source>
        <dbReference type="EMBL" id="PWB96801.1"/>
    </source>
</evidence>
<reference evidence="12" key="1">
    <citation type="submission" date="2018-04" db="EMBL/GenBank/DDBJ databases">
        <authorList>
            <person name="Liu S."/>
            <person name="Wang Z."/>
            <person name="Li J."/>
        </authorList>
    </citation>
    <scope>NUCLEOTIDE SEQUENCE [LARGE SCALE GENOMIC DNA]</scope>
    <source>
        <strain evidence="12">S1194</strain>
    </source>
</reference>
<comment type="subcellular location">
    <subcellularLocation>
        <location evidence="1">Cell membrane</location>
        <topology evidence="1">Peripheral membrane protein</topology>
    </subcellularLocation>
</comment>
<sequence>MTRLHGEHLDIGYGDRRVVQDVDIAIPDGSFTVIVGPNACGKSTLLKALGRLLAPQSGTVTLDGRAIHELPSREVARRLGLLPQSSIAPDGIAVEDLVARGRFPHQSLLSRWSREDEEVVEQAMAATGVSDLRGRLLDELSGGQRQRVWVAMVLAQQTPLILLDEPTTFLDIAHQVELLDLIERLRGEGRTVVAVLHEINLAARYASHLIAMKDGRIVKEGHPRDVVTAELVEEVFGMPCRVIADPDNGAPVVLPRSRAAAAADIARGYPLF</sequence>
<dbReference type="InterPro" id="IPR027417">
    <property type="entry name" value="P-loop_NTPase"/>
</dbReference>
<dbReference type="PANTHER" id="PTHR42771">
    <property type="entry name" value="IRON(3+)-HYDROXAMATE IMPORT ATP-BINDING PROTEIN FHUC"/>
    <property type="match status" value="1"/>
</dbReference>
<evidence type="ECO:0000256" key="6">
    <source>
        <dbReference type="ARBA" id="ARBA00022840"/>
    </source>
</evidence>
<comment type="caution">
    <text evidence="11">The sequence shown here is derived from an EMBL/GenBank/DDBJ whole genome shotgun (WGS) entry which is preliminary data.</text>
</comment>
<name>A0A2U1SYU6_9MICO</name>
<keyword evidence="5" id="KW-0547">Nucleotide-binding</keyword>
<dbReference type="CDD" id="cd03214">
    <property type="entry name" value="ABC_Iron-Siderophores_B12_Hemin"/>
    <property type="match status" value="1"/>
</dbReference>
<keyword evidence="12" id="KW-1185">Reference proteome</keyword>
<organism evidence="11 12">
    <name type="scientific">Homoserinimonas hongtaonis</name>
    <dbReference type="NCBI Taxonomy" id="2079791"/>
    <lineage>
        <taxon>Bacteria</taxon>
        <taxon>Bacillati</taxon>
        <taxon>Actinomycetota</taxon>
        <taxon>Actinomycetes</taxon>
        <taxon>Micrococcales</taxon>
        <taxon>Microbacteriaceae</taxon>
        <taxon>Homoserinimonas</taxon>
    </lineage>
</organism>
<dbReference type="EMBL" id="QEEX01000001">
    <property type="protein sequence ID" value="PWB96801.1"/>
    <property type="molecule type" value="Genomic_DNA"/>
</dbReference>
<dbReference type="OrthoDB" id="5296765at2"/>
<gene>
    <name evidence="11" type="ORF">DF220_02350</name>
</gene>
<dbReference type="InterPro" id="IPR003593">
    <property type="entry name" value="AAA+_ATPase"/>
</dbReference>
<dbReference type="SUPFAM" id="SSF52540">
    <property type="entry name" value="P-loop containing nucleoside triphosphate hydrolases"/>
    <property type="match status" value="1"/>
</dbReference>
<evidence type="ECO:0000256" key="2">
    <source>
        <dbReference type="ARBA" id="ARBA00022448"/>
    </source>
</evidence>
<dbReference type="GO" id="GO:0016887">
    <property type="term" value="F:ATP hydrolysis activity"/>
    <property type="evidence" value="ECO:0007669"/>
    <property type="project" value="InterPro"/>
</dbReference>
<dbReference type="RefSeq" id="WP_108516663.1">
    <property type="nucleotide sequence ID" value="NZ_CP026951.1"/>
</dbReference>
<dbReference type="Proteomes" id="UP000244978">
    <property type="component" value="Unassembled WGS sequence"/>
</dbReference>
<dbReference type="SMART" id="SM00382">
    <property type="entry name" value="AAA"/>
    <property type="match status" value="1"/>
</dbReference>
<dbReference type="GO" id="GO:0005524">
    <property type="term" value="F:ATP binding"/>
    <property type="evidence" value="ECO:0007669"/>
    <property type="project" value="UniProtKB-KW"/>
</dbReference>
<protein>
    <submittedName>
        <fullName evidence="11">ABC transporter ATP-binding protein</fullName>
    </submittedName>
</protein>
<dbReference type="FunFam" id="3.40.50.300:FF:000134">
    <property type="entry name" value="Iron-enterobactin ABC transporter ATP-binding protein"/>
    <property type="match status" value="1"/>
</dbReference>
<evidence type="ECO:0000256" key="9">
    <source>
        <dbReference type="ARBA" id="ARBA00023136"/>
    </source>
</evidence>
<dbReference type="PROSITE" id="PS00211">
    <property type="entry name" value="ABC_TRANSPORTER_1"/>
    <property type="match status" value="1"/>
</dbReference>
<proteinExistence type="predicted"/>
<evidence type="ECO:0000256" key="5">
    <source>
        <dbReference type="ARBA" id="ARBA00022741"/>
    </source>
</evidence>
<dbReference type="PANTHER" id="PTHR42771:SF12">
    <property type="entry name" value="FE(3+) DICITRATE TRANSPORT ATP-BINDING PROTEIN FECE-RELATED"/>
    <property type="match status" value="1"/>
</dbReference>
<evidence type="ECO:0000259" key="10">
    <source>
        <dbReference type="PROSITE" id="PS50893"/>
    </source>
</evidence>
<evidence type="ECO:0000256" key="8">
    <source>
        <dbReference type="ARBA" id="ARBA00023065"/>
    </source>
</evidence>
<dbReference type="GO" id="GO:0006826">
    <property type="term" value="P:iron ion transport"/>
    <property type="evidence" value="ECO:0007669"/>
    <property type="project" value="UniProtKB-KW"/>
</dbReference>